<gene>
    <name evidence="1" type="ORF">ARMOST_14408</name>
</gene>
<dbReference type="Proteomes" id="UP000219338">
    <property type="component" value="Unassembled WGS sequence"/>
</dbReference>
<protein>
    <submittedName>
        <fullName evidence="1">Uncharacterized protein</fullName>
    </submittedName>
</protein>
<organism evidence="1 2">
    <name type="scientific">Armillaria ostoyae</name>
    <name type="common">Armillaria root rot fungus</name>
    <dbReference type="NCBI Taxonomy" id="47428"/>
    <lineage>
        <taxon>Eukaryota</taxon>
        <taxon>Fungi</taxon>
        <taxon>Dikarya</taxon>
        <taxon>Basidiomycota</taxon>
        <taxon>Agaricomycotina</taxon>
        <taxon>Agaricomycetes</taxon>
        <taxon>Agaricomycetidae</taxon>
        <taxon>Agaricales</taxon>
        <taxon>Marasmiineae</taxon>
        <taxon>Physalacriaceae</taxon>
        <taxon>Armillaria</taxon>
    </lineage>
</organism>
<proteinExistence type="predicted"/>
<evidence type="ECO:0000313" key="1">
    <source>
        <dbReference type="EMBL" id="SJL11009.1"/>
    </source>
</evidence>
<name>A0A284RQG2_ARMOS</name>
<dbReference type="AlphaFoldDB" id="A0A284RQG2"/>
<keyword evidence="2" id="KW-1185">Reference proteome</keyword>
<reference evidence="2" key="1">
    <citation type="journal article" date="2017" name="Nat. Ecol. Evol.">
        <title>Genome expansion and lineage-specific genetic innovations in the forest pathogenic fungi Armillaria.</title>
        <authorList>
            <person name="Sipos G."/>
            <person name="Prasanna A.N."/>
            <person name="Walter M.C."/>
            <person name="O'Connor E."/>
            <person name="Balint B."/>
            <person name="Krizsan K."/>
            <person name="Kiss B."/>
            <person name="Hess J."/>
            <person name="Varga T."/>
            <person name="Slot J."/>
            <person name="Riley R."/>
            <person name="Boka B."/>
            <person name="Rigling D."/>
            <person name="Barry K."/>
            <person name="Lee J."/>
            <person name="Mihaltcheva S."/>
            <person name="LaButti K."/>
            <person name="Lipzen A."/>
            <person name="Waldron R."/>
            <person name="Moloney N.M."/>
            <person name="Sperisen C."/>
            <person name="Kredics L."/>
            <person name="Vagvoelgyi C."/>
            <person name="Patrignani A."/>
            <person name="Fitzpatrick D."/>
            <person name="Nagy I."/>
            <person name="Doyle S."/>
            <person name="Anderson J.B."/>
            <person name="Grigoriev I.V."/>
            <person name="Gueldener U."/>
            <person name="Muensterkoetter M."/>
            <person name="Nagy L.G."/>
        </authorList>
    </citation>
    <scope>NUCLEOTIDE SEQUENCE [LARGE SCALE GENOMIC DNA]</scope>
    <source>
        <strain evidence="2">C18/9</strain>
    </source>
</reference>
<dbReference type="EMBL" id="FUEG01000013">
    <property type="protein sequence ID" value="SJL11009.1"/>
    <property type="molecule type" value="Genomic_DNA"/>
</dbReference>
<sequence>MTLRANRREWFGKGGPVLEVEKRREQPQSHRPGLRAVAVTLVPDHHSLPRPPSCCWHPTVRFEGYLSQHTTQRYYMYTWDHVHMDIEPGCERFSSTTITLLEYDLNKRIRSSCLRFLGSPQEEI</sequence>
<evidence type="ECO:0000313" key="2">
    <source>
        <dbReference type="Proteomes" id="UP000219338"/>
    </source>
</evidence>
<accession>A0A284RQG2</accession>